<dbReference type="OrthoDB" id="9806945at2"/>
<feature type="domain" description="VOC" evidence="2">
    <location>
        <begin position="3"/>
        <end position="120"/>
    </location>
</feature>
<dbReference type="Gene3D" id="3.30.720.120">
    <property type="match status" value="1"/>
</dbReference>
<dbReference type="EMBL" id="LT906479">
    <property type="protein sequence ID" value="SNW01150.1"/>
    <property type="molecule type" value="Genomic_DNA"/>
</dbReference>
<protein>
    <submittedName>
        <fullName evidence="3">Predicted lactoylglutathione lyase</fullName>
    </submittedName>
</protein>
<keyword evidence="4" id="KW-1185">Reference proteome</keyword>
<sequence>MTTPGMIILYVDHPQNSVAFYQRLLGQAPVEQSATFALFVLNNGFKLGMWSRQGVEPAATAGGGGGEICFMCEQPQQVDALYNRWREMGLTIAQAPRELDFGYSFVAQDPDGHRLRVYTLSE</sequence>
<dbReference type="Gene3D" id="3.30.720.110">
    <property type="match status" value="1"/>
</dbReference>
<dbReference type="PANTHER" id="PTHR36503:SF3">
    <property type="entry name" value="BLR0126 PROTEIN"/>
    <property type="match status" value="1"/>
</dbReference>
<evidence type="ECO:0000259" key="2">
    <source>
        <dbReference type="PROSITE" id="PS51819"/>
    </source>
</evidence>
<dbReference type="STRING" id="1411141.GCA_001590885_01210"/>
<dbReference type="SUPFAM" id="SSF54593">
    <property type="entry name" value="Glyoxalase/Bleomycin resistance protein/Dihydroxybiphenyl dioxygenase"/>
    <property type="match status" value="1"/>
</dbReference>
<evidence type="ECO:0000313" key="4">
    <source>
        <dbReference type="Proteomes" id="UP000215134"/>
    </source>
</evidence>
<dbReference type="RefSeq" id="WP_061795616.1">
    <property type="nucleotide sequence ID" value="NZ_CABITV010000007.1"/>
</dbReference>
<dbReference type="InterPro" id="IPR029068">
    <property type="entry name" value="Glyas_Bleomycin-R_OHBP_Dase"/>
</dbReference>
<accession>A0A240BZP5</accession>
<dbReference type="InterPro" id="IPR004360">
    <property type="entry name" value="Glyas_Fos-R_dOase_dom"/>
</dbReference>
<feature type="binding site" evidence="1">
    <location>
        <position position="50"/>
    </location>
    <ligand>
        <name>D-alanylgriseoluteate</name>
        <dbReference type="ChEBI" id="CHEBI:167053"/>
    </ligand>
</feature>
<dbReference type="GeneID" id="75027494"/>
<dbReference type="InterPro" id="IPR037523">
    <property type="entry name" value="VOC_core"/>
</dbReference>
<dbReference type="PROSITE" id="PS51819">
    <property type="entry name" value="VOC"/>
    <property type="match status" value="1"/>
</dbReference>
<dbReference type="AlphaFoldDB" id="A0A240BZP5"/>
<evidence type="ECO:0000313" key="3">
    <source>
        <dbReference type="EMBL" id="SNW01150.1"/>
    </source>
</evidence>
<name>A0A240BZP5_SERFI</name>
<dbReference type="PANTHER" id="PTHR36503">
    <property type="entry name" value="BLR2520 PROTEIN"/>
    <property type="match status" value="1"/>
</dbReference>
<gene>
    <name evidence="3" type="ORF">SAMEA4384070_02342</name>
</gene>
<reference evidence="3 4" key="1">
    <citation type="submission" date="2017-06" db="EMBL/GenBank/DDBJ databases">
        <authorList>
            <consortium name="Pathogen Informatics"/>
        </authorList>
    </citation>
    <scope>NUCLEOTIDE SEQUENCE [LARGE SCALE GENOMIC DNA]</scope>
    <source>
        <strain evidence="3 4">NCTC12148</strain>
    </source>
</reference>
<dbReference type="PIRSF" id="PIRSF039020">
    <property type="entry name" value="EhpR"/>
    <property type="match status" value="1"/>
</dbReference>
<organism evidence="3 4">
    <name type="scientific">Serratia ficaria</name>
    <dbReference type="NCBI Taxonomy" id="61651"/>
    <lineage>
        <taxon>Bacteria</taxon>
        <taxon>Pseudomonadati</taxon>
        <taxon>Pseudomonadota</taxon>
        <taxon>Gammaproteobacteria</taxon>
        <taxon>Enterobacterales</taxon>
        <taxon>Yersiniaceae</taxon>
        <taxon>Serratia</taxon>
    </lineage>
</organism>
<keyword evidence="3" id="KW-0456">Lyase</keyword>
<evidence type="ECO:0000256" key="1">
    <source>
        <dbReference type="PIRSR" id="PIRSR039020-50"/>
    </source>
</evidence>
<dbReference type="Proteomes" id="UP000215134">
    <property type="component" value="Chromosome 1"/>
</dbReference>
<dbReference type="GO" id="GO:0016829">
    <property type="term" value="F:lyase activity"/>
    <property type="evidence" value="ECO:0007669"/>
    <property type="project" value="UniProtKB-KW"/>
</dbReference>
<dbReference type="KEGG" id="sfj:SAMEA4384070_2342"/>
<dbReference type="InterPro" id="IPR026275">
    <property type="entry name" value="Glyoxalase/dOase/EhpR"/>
</dbReference>
<proteinExistence type="predicted"/>
<feature type="binding site" evidence="1">
    <location>
        <begin position="35"/>
        <end position="36"/>
    </location>
    <ligand>
        <name>D-alanylgriseoluteate</name>
        <dbReference type="ChEBI" id="CHEBI:167053"/>
    </ligand>
</feature>
<dbReference type="Pfam" id="PF00903">
    <property type="entry name" value="Glyoxalase"/>
    <property type="match status" value="1"/>
</dbReference>